<name>A0A427A2H2_ENSVE</name>
<dbReference type="AlphaFoldDB" id="A0A427A2H2"/>
<protein>
    <submittedName>
        <fullName evidence="1">Uncharacterized protein</fullName>
    </submittedName>
</protein>
<gene>
    <name evidence="1" type="ORF">B296_00018876</name>
</gene>
<reference evidence="1 2" key="1">
    <citation type="journal article" date="2014" name="Agronomy (Basel)">
        <title>A Draft Genome Sequence for Ensete ventricosum, the Drought-Tolerant Tree Against Hunger.</title>
        <authorList>
            <person name="Harrison J."/>
            <person name="Moore K.A."/>
            <person name="Paszkiewicz K."/>
            <person name="Jones T."/>
            <person name="Grant M."/>
            <person name="Ambacheew D."/>
            <person name="Muzemil S."/>
            <person name="Studholme D.J."/>
        </authorList>
    </citation>
    <scope>NUCLEOTIDE SEQUENCE [LARGE SCALE GENOMIC DNA]</scope>
</reference>
<dbReference type="Proteomes" id="UP000287651">
    <property type="component" value="Unassembled WGS sequence"/>
</dbReference>
<comment type="caution">
    <text evidence="1">The sequence shown here is derived from an EMBL/GenBank/DDBJ whole genome shotgun (WGS) entry which is preliminary data.</text>
</comment>
<evidence type="ECO:0000313" key="2">
    <source>
        <dbReference type="Proteomes" id="UP000287651"/>
    </source>
</evidence>
<proteinExistence type="predicted"/>
<organism evidence="1 2">
    <name type="scientific">Ensete ventricosum</name>
    <name type="common">Abyssinian banana</name>
    <name type="synonym">Musa ensete</name>
    <dbReference type="NCBI Taxonomy" id="4639"/>
    <lineage>
        <taxon>Eukaryota</taxon>
        <taxon>Viridiplantae</taxon>
        <taxon>Streptophyta</taxon>
        <taxon>Embryophyta</taxon>
        <taxon>Tracheophyta</taxon>
        <taxon>Spermatophyta</taxon>
        <taxon>Magnoliopsida</taxon>
        <taxon>Liliopsida</taxon>
        <taxon>Zingiberales</taxon>
        <taxon>Musaceae</taxon>
        <taxon>Ensete</taxon>
    </lineage>
</organism>
<accession>A0A427A2H2</accession>
<evidence type="ECO:0000313" key="1">
    <source>
        <dbReference type="EMBL" id="RRT70440.1"/>
    </source>
</evidence>
<sequence length="93" mass="10111">MVRFYPDAQDRSHRIERIGKLDRDLQKQPVAPQVGTLVGTPLGSMDGSCTKVLVKVVNDASQAPTWPDDLEASGKADVSEVTWTPSADVVFKS</sequence>
<dbReference type="EMBL" id="AMZH03004015">
    <property type="protein sequence ID" value="RRT70440.1"/>
    <property type="molecule type" value="Genomic_DNA"/>
</dbReference>